<accession>A0ABV9MTL9</accession>
<dbReference type="InterPro" id="IPR029058">
    <property type="entry name" value="AB_hydrolase_fold"/>
</dbReference>
<dbReference type="Proteomes" id="UP001595969">
    <property type="component" value="Unassembled WGS sequence"/>
</dbReference>
<sequence>MKIDIKEEILTCLGPALSVVPKATLLTTVETKDYILETLQLDLNQLESVPAYFAYPKRALDKPCPLVLFNHSHGGNFERGKEELINSSDYLQPTSFLQTLTTEGYSVGVIDMWGFGERRGKKESELFKEFLLQGQTLWGMRIYDNQQFLTYLLTRPEVDRKRVATMGMSMGGLMSWWLAALDERIQVVVDLAGQAAYETLIAERQLDRHGFYYYVPGILRHLTTFDIQQLIVPRARLSLVGRHDGLCPTAGVQALAEQLTQSYQKQHANDQWACHLLTGGHQETKEMRELWKQFLRKHL</sequence>
<gene>
    <name evidence="2" type="ORF">ACFO5I_06390</name>
</gene>
<dbReference type="PANTHER" id="PTHR47381">
    <property type="entry name" value="ALPHA/BETA-HYDROLASES SUPERFAMILY PROTEIN"/>
    <property type="match status" value="1"/>
</dbReference>
<evidence type="ECO:0000313" key="2">
    <source>
        <dbReference type="EMBL" id="MFC4719356.1"/>
    </source>
</evidence>
<keyword evidence="3" id="KW-1185">Reference proteome</keyword>
<proteinExistence type="predicted"/>
<evidence type="ECO:0000259" key="1">
    <source>
        <dbReference type="Pfam" id="PF01738"/>
    </source>
</evidence>
<feature type="domain" description="Dienelactone hydrolase" evidence="1">
    <location>
        <begin position="98"/>
        <end position="198"/>
    </location>
</feature>
<protein>
    <submittedName>
        <fullName evidence="2">Dienelactone hydrolase family protein</fullName>
        <ecNumber evidence="2">3.1.-.-</ecNumber>
    </submittedName>
</protein>
<name>A0ABV9MTL9_9ENTE</name>
<dbReference type="RefSeq" id="WP_239576150.1">
    <property type="nucleotide sequence ID" value="NZ_JAFBFD010000027.1"/>
</dbReference>
<dbReference type="GO" id="GO:0016787">
    <property type="term" value="F:hydrolase activity"/>
    <property type="evidence" value="ECO:0007669"/>
    <property type="project" value="UniProtKB-KW"/>
</dbReference>
<dbReference type="SUPFAM" id="SSF53474">
    <property type="entry name" value="alpha/beta-Hydrolases"/>
    <property type="match status" value="1"/>
</dbReference>
<dbReference type="Gene3D" id="3.40.50.1820">
    <property type="entry name" value="alpha/beta hydrolase"/>
    <property type="match status" value="1"/>
</dbReference>
<reference evidence="3" key="1">
    <citation type="journal article" date="2019" name="Int. J. Syst. Evol. Microbiol.">
        <title>The Global Catalogue of Microorganisms (GCM) 10K type strain sequencing project: providing services to taxonomists for standard genome sequencing and annotation.</title>
        <authorList>
            <consortium name="The Broad Institute Genomics Platform"/>
            <consortium name="The Broad Institute Genome Sequencing Center for Infectious Disease"/>
            <person name="Wu L."/>
            <person name="Ma J."/>
        </authorList>
    </citation>
    <scope>NUCLEOTIDE SEQUENCE [LARGE SCALE GENOMIC DNA]</scope>
    <source>
        <strain evidence="3">CGMCC 1.19032</strain>
    </source>
</reference>
<dbReference type="PANTHER" id="PTHR47381:SF3">
    <property type="entry name" value="ALPHA_BETA-HYDROLASES SUPERFAMILY PROTEIN"/>
    <property type="match status" value="1"/>
</dbReference>
<comment type="caution">
    <text evidence="2">The sequence shown here is derived from an EMBL/GenBank/DDBJ whole genome shotgun (WGS) entry which is preliminary data.</text>
</comment>
<evidence type="ECO:0000313" key="3">
    <source>
        <dbReference type="Proteomes" id="UP001595969"/>
    </source>
</evidence>
<keyword evidence="2" id="KW-0378">Hydrolase</keyword>
<dbReference type="EC" id="3.1.-.-" evidence="2"/>
<organism evidence="2 3">
    <name type="scientific">Enterococcus lemanii</name>
    <dbReference type="NCBI Taxonomy" id="1159752"/>
    <lineage>
        <taxon>Bacteria</taxon>
        <taxon>Bacillati</taxon>
        <taxon>Bacillota</taxon>
        <taxon>Bacilli</taxon>
        <taxon>Lactobacillales</taxon>
        <taxon>Enterococcaceae</taxon>
        <taxon>Enterococcus</taxon>
    </lineage>
</organism>
<dbReference type="EMBL" id="JBHSGS010000036">
    <property type="protein sequence ID" value="MFC4719356.1"/>
    <property type="molecule type" value="Genomic_DNA"/>
</dbReference>
<dbReference type="Pfam" id="PF01738">
    <property type="entry name" value="DLH"/>
    <property type="match status" value="1"/>
</dbReference>
<dbReference type="InterPro" id="IPR002925">
    <property type="entry name" value="Dienelactn_hydro"/>
</dbReference>